<dbReference type="EMBL" id="QFFZ01000030">
    <property type="protein sequence ID" value="TEB10234.1"/>
    <property type="molecule type" value="Genomic_DNA"/>
</dbReference>
<evidence type="ECO:0000313" key="2">
    <source>
        <dbReference type="Proteomes" id="UP000297597"/>
    </source>
</evidence>
<accession>A0A4Y7RML9</accession>
<name>A0A4Y7RML9_9FIRM</name>
<comment type="caution">
    <text evidence="1">The sequence shown here is derived from an EMBL/GenBank/DDBJ whole genome shotgun (WGS) entry which is preliminary data.</text>
</comment>
<dbReference type="InterPro" id="IPR014948">
    <property type="entry name" value="BrxA"/>
</dbReference>
<evidence type="ECO:0008006" key="3">
    <source>
        <dbReference type="Google" id="ProtNLM"/>
    </source>
</evidence>
<protein>
    <recommendedName>
        <fullName evidence="3">Inner membrane protein</fullName>
    </recommendedName>
</protein>
<organism evidence="1 2">
    <name type="scientific">Pelotomaculum propionicicum</name>
    <dbReference type="NCBI Taxonomy" id="258475"/>
    <lineage>
        <taxon>Bacteria</taxon>
        <taxon>Bacillati</taxon>
        <taxon>Bacillota</taxon>
        <taxon>Clostridia</taxon>
        <taxon>Eubacteriales</taxon>
        <taxon>Desulfotomaculaceae</taxon>
        <taxon>Pelotomaculum</taxon>
    </lineage>
</organism>
<dbReference type="RefSeq" id="WP_134214349.1">
    <property type="nucleotide sequence ID" value="NZ_QFFZ01000030.1"/>
</dbReference>
<evidence type="ECO:0000313" key="1">
    <source>
        <dbReference type="EMBL" id="TEB10234.1"/>
    </source>
</evidence>
<dbReference type="Gene3D" id="1.10.3540.10">
    <property type="entry name" value="uncharacterized protein from magnetospirillum magneticum domain"/>
    <property type="match status" value="1"/>
</dbReference>
<dbReference type="Proteomes" id="UP000297597">
    <property type="component" value="Unassembled WGS sequence"/>
</dbReference>
<dbReference type="Pfam" id="PF08849">
    <property type="entry name" value="BrxA"/>
    <property type="match status" value="1"/>
</dbReference>
<dbReference type="InterPro" id="IPR023137">
    <property type="entry name" value="BrxA_sf"/>
</dbReference>
<dbReference type="OrthoDB" id="3078533at2"/>
<dbReference type="AlphaFoldDB" id="A0A4Y7RML9"/>
<keyword evidence="2" id="KW-1185">Reference proteome</keyword>
<gene>
    <name evidence="1" type="ORF">Pmgp_02534</name>
</gene>
<sequence length="200" mass="23111">MAWKLPYTSSIKDMPFLFAEMRKTAQLLCEGNTRDDIIKLSMKSNIYQLEKEKRRRDLPLRMLKRLGTIDMPLLHILADGRDDDAKLIAFLALIKSDRLLFEFMREVYADKFQTGQMEISDKDFFDFIERKAQSSDTVSGWTSNNLARIRNTYKNILCEAGLAKRSGKSLLIQKPICDQQIYNLVGGENDIFAKAMLLEV</sequence>
<proteinExistence type="predicted"/>
<reference evidence="1 2" key="1">
    <citation type="journal article" date="2018" name="Environ. Microbiol.">
        <title>Novel energy conservation strategies and behaviour of Pelotomaculum schinkii driving syntrophic propionate catabolism.</title>
        <authorList>
            <person name="Hidalgo-Ahumada C.A.P."/>
            <person name="Nobu M.K."/>
            <person name="Narihiro T."/>
            <person name="Tamaki H."/>
            <person name="Liu W.T."/>
            <person name="Kamagata Y."/>
            <person name="Stams A.J.M."/>
            <person name="Imachi H."/>
            <person name="Sousa D.Z."/>
        </authorList>
    </citation>
    <scope>NUCLEOTIDE SEQUENCE [LARGE SCALE GENOMIC DNA]</scope>
    <source>
        <strain evidence="1 2">MGP</strain>
    </source>
</reference>